<evidence type="ECO:0000313" key="3">
    <source>
        <dbReference type="Proteomes" id="UP000695562"/>
    </source>
</evidence>
<keyword evidence="1" id="KW-1133">Transmembrane helix</keyword>
<dbReference type="Proteomes" id="UP000695562">
    <property type="component" value="Unassembled WGS sequence"/>
</dbReference>
<gene>
    <name evidence="2" type="ORF">CYY_001188</name>
</gene>
<feature type="transmembrane region" description="Helical" evidence="1">
    <location>
        <begin position="96"/>
        <end position="114"/>
    </location>
</feature>
<keyword evidence="1" id="KW-0812">Transmembrane</keyword>
<comment type="caution">
    <text evidence="2">The sequence shown here is derived from an EMBL/GenBank/DDBJ whole genome shotgun (WGS) entry which is preliminary data.</text>
</comment>
<evidence type="ECO:0000313" key="2">
    <source>
        <dbReference type="EMBL" id="KAF2077489.1"/>
    </source>
</evidence>
<proteinExistence type="predicted"/>
<protein>
    <recommendedName>
        <fullName evidence="4">MICOS complex subunit</fullName>
    </recommendedName>
</protein>
<evidence type="ECO:0000256" key="1">
    <source>
        <dbReference type="SAM" id="Phobius"/>
    </source>
</evidence>
<name>A0A8J4VAT4_9MYCE</name>
<sequence length="143" mass="16006">MENNNNVEEDGIFRVAARQLIGAKKETDQYLNKINQKEIESVFTDASKAIVSAVDVVSLRDNYNLFQQKMEKVPPVAIVASATILPILLFKKVPSVKDPLLAMIGFGTSMYYCYPEVVSKASKRTLELYKTHVQPLVSPPTEK</sequence>
<organism evidence="2 3">
    <name type="scientific">Polysphondylium violaceum</name>
    <dbReference type="NCBI Taxonomy" id="133409"/>
    <lineage>
        <taxon>Eukaryota</taxon>
        <taxon>Amoebozoa</taxon>
        <taxon>Evosea</taxon>
        <taxon>Eumycetozoa</taxon>
        <taxon>Dictyostelia</taxon>
        <taxon>Dictyosteliales</taxon>
        <taxon>Dictyosteliaceae</taxon>
        <taxon>Polysphondylium</taxon>
    </lineage>
</organism>
<dbReference type="EMBL" id="AJWJ01000027">
    <property type="protein sequence ID" value="KAF2077489.1"/>
    <property type="molecule type" value="Genomic_DNA"/>
</dbReference>
<dbReference type="OrthoDB" id="18689at2759"/>
<dbReference type="AlphaFoldDB" id="A0A8J4VAT4"/>
<evidence type="ECO:0008006" key="4">
    <source>
        <dbReference type="Google" id="ProtNLM"/>
    </source>
</evidence>
<keyword evidence="1" id="KW-0472">Membrane</keyword>
<feature type="transmembrane region" description="Helical" evidence="1">
    <location>
        <begin position="73"/>
        <end position="90"/>
    </location>
</feature>
<accession>A0A8J4VAT4</accession>
<reference evidence="2" key="1">
    <citation type="submission" date="2020-01" db="EMBL/GenBank/DDBJ databases">
        <title>Development of genomics and gene disruption for Polysphondylium violaceum indicates a role for the polyketide synthase stlB in stalk morphogenesis.</title>
        <authorList>
            <person name="Narita B."/>
            <person name="Kawabe Y."/>
            <person name="Kin K."/>
            <person name="Saito T."/>
            <person name="Gibbs R."/>
            <person name="Kuspa A."/>
            <person name="Muzny D."/>
            <person name="Queller D."/>
            <person name="Richards S."/>
            <person name="Strassman J."/>
            <person name="Sucgang R."/>
            <person name="Worley K."/>
            <person name="Schaap P."/>
        </authorList>
    </citation>
    <scope>NUCLEOTIDE SEQUENCE</scope>
    <source>
        <strain evidence="2">QSvi11</strain>
    </source>
</reference>
<keyword evidence="3" id="KW-1185">Reference proteome</keyword>